<evidence type="ECO:0000313" key="1">
    <source>
        <dbReference type="EMBL" id="TWR24826.1"/>
    </source>
</evidence>
<gene>
    <name evidence="1" type="ORF">FPZ43_18190</name>
</gene>
<proteinExistence type="predicted"/>
<evidence type="ECO:0000313" key="2">
    <source>
        <dbReference type="Proteomes" id="UP000320042"/>
    </source>
</evidence>
<keyword evidence="2" id="KW-1185">Reference proteome</keyword>
<name>A0A563TZM8_9SPHI</name>
<dbReference type="Proteomes" id="UP000320042">
    <property type="component" value="Unassembled WGS sequence"/>
</dbReference>
<protein>
    <submittedName>
        <fullName evidence="1">Uncharacterized protein</fullName>
    </submittedName>
</protein>
<organism evidence="1 2">
    <name type="scientific">Mucilaginibacter pallidiroseus</name>
    <dbReference type="NCBI Taxonomy" id="2599295"/>
    <lineage>
        <taxon>Bacteria</taxon>
        <taxon>Pseudomonadati</taxon>
        <taxon>Bacteroidota</taxon>
        <taxon>Sphingobacteriia</taxon>
        <taxon>Sphingobacteriales</taxon>
        <taxon>Sphingobacteriaceae</taxon>
        <taxon>Mucilaginibacter</taxon>
    </lineage>
</organism>
<reference evidence="1 2" key="1">
    <citation type="submission" date="2019-07" db="EMBL/GenBank/DDBJ databases">
        <authorList>
            <person name="Kim J."/>
        </authorList>
    </citation>
    <scope>NUCLEOTIDE SEQUENCE [LARGE SCALE GENOMIC DNA]</scope>
    <source>
        <strain evidence="2">dk17</strain>
    </source>
</reference>
<accession>A0A563TZM8</accession>
<sequence length="141" mass="16404">MPKHFFSVDDLGLGLKNDHNERIDLNFEAFFTSDMHQELKRLLLAVQPFRFKDDFKKLLAHSFIISTPFDALISDCPFIEATINSDEFFEDFVFPVNKDLTLVYSSRIDRNEIQDFLLNGDQMDIPLMLTPLRQSKVTPLS</sequence>
<dbReference type="EMBL" id="VOEJ01000010">
    <property type="protein sequence ID" value="TWR24826.1"/>
    <property type="molecule type" value="Genomic_DNA"/>
</dbReference>
<comment type="caution">
    <text evidence="1">The sequence shown here is derived from an EMBL/GenBank/DDBJ whole genome shotgun (WGS) entry which is preliminary data.</text>
</comment>
<dbReference type="AlphaFoldDB" id="A0A563TZM8"/>
<dbReference type="OrthoDB" id="9902159at2"/>